<dbReference type="InterPro" id="IPR041966">
    <property type="entry name" value="LOTUS-like"/>
</dbReference>
<name>A0ABD1EFK4_HYPHA</name>
<dbReference type="Gene3D" id="3.30.420.610">
    <property type="entry name" value="LOTUS domain-like"/>
    <property type="match status" value="1"/>
</dbReference>
<dbReference type="AlphaFoldDB" id="A0ABD1EFK4"/>
<evidence type="ECO:0000313" key="2">
    <source>
        <dbReference type="EMBL" id="KAL1492454.1"/>
    </source>
</evidence>
<evidence type="ECO:0000313" key="3">
    <source>
        <dbReference type="Proteomes" id="UP001566132"/>
    </source>
</evidence>
<protein>
    <recommendedName>
        <fullName evidence="1">HTH OST-type domain-containing protein</fullName>
    </recommendedName>
</protein>
<dbReference type="Pfam" id="PF12872">
    <property type="entry name" value="OST-HTH"/>
    <property type="match status" value="1"/>
</dbReference>
<feature type="domain" description="HTH OST-type" evidence="1">
    <location>
        <begin position="60"/>
        <end position="134"/>
    </location>
</feature>
<evidence type="ECO:0000259" key="1">
    <source>
        <dbReference type="PROSITE" id="PS51644"/>
    </source>
</evidence>
<proteinExistence type="predicted"/>
<gene>
    <name evidence="2" type="ORF">ABEB36_010706</name>
</gene>
<comment type="caution">
    <text evidence="2">The sequence shown here is derived from an EMBL/GenBank/DDBJ whole genome shotgun (WGS) entry which is preliminary data.</text>
</comment>
<dbReference type="Proteomes" id="UP001566132">
    <property type="component" value="Unassembled WGS sequence"/>
</dbReference>
<dbReference type="PROSITE" id="PS51644">
    <property type="entry name" value="HTH_OST"/>
    <property type="match status" value="1"/>
</dbReference>
<dbReference type="EMBL" id="JBDJPC010000008">
    <property type="protein sequence ID" value="KAL1492454.1"/>
    <property type="molecule type" value="Genomic_DNA"/>
</dbReference>
<organism evidence="2 3">
    <name type="scientific">Hypothenemus hampei</name>
    <name type="common">Coffee berry borer</name>
    <dbReference type="NCBI Taxonomy" id="57062"/>
    <lineage>
        <taxon>Eukaryota</taxon>
        <taxon>Metazoa</taxon>
        <taxon>Ecdysozoa</taxon>
        <taxon>Arthropoda</taxon>
        <taxon>Hexapoda</taxon>
        <taxon>Insecta</taxon>
        <taxon>Pterygota</taxon>
        <taxon>Neoptera</taxon>
        <taxon>Endopterygota</taxon>
        <taxon>Coleoptera</taxon>
        <taxon>Polyphaga</taxon>
        <taxon>Cucujiformia</taxon>
        <taxon>Curculionidae</taxon>
        <taxon>Scolytinae</taxon>
        <taxon>Hypothenemus</taxon>
    </lineage>
</organism>
<reference evidence="2 3" key="1">
    <citation type="submission" date="2024-05" db="EMBL/GenBank/DDBJ databases">
        <title>Genetic variation in Jamaican populations of the coffee berry borer (Hypothenemus hampei).</title>
        <authorList>
            <person name="Errbii M."/>
            <person name="Myrie A."/>
        </authorList>
    </citation>
    <scope>NUCLEOTIDE SEQUENCE [LARGE SCALE GENOMIC DNA]</scope>
    <source>
        <strain evidence="2">JA-Hopewell-2020-01-JO</strain>
        <tissue evidence="2">Whole body</tissue>
    </source>
</reference>
<dbReference type="InterPro" id="IPR025605">
    <property type="entry name" value="OST-HTH/LOTUS_dom"/>
</dbReference>
<keyword evidence="3" id="KW-1185">Reference proteome</keyword>
<sequence length="159" mass="18103">MFGVLRRVVTSMMFVLYGERTIRQGEDVPWNSISLTPGNVSINISLYAFKEFVELAREEELEGVKRLVRSVVDSIPRPLSVAQLQRDYRSLIGEDLPFMEFGYLTATSFLCALRDTCFVVQTRVGSDARGMEDPDEAILVHPLITDRTIYLRLLVLANR</sequence>
<accession>A0ABD1EFK4</accession>